<sequence length="160" mass="17742">MASKLFIVQLFILIVLMLPDLEARIKCHETFRYRGNATTEFLEGLNKLRWRLDQQQLVNCPLVDECQIRTCKDGNGGDLFVMTMCALPQDAQSKCSFGEFDGACPNKAFECSACQGDACNDNGMLQLKKSGAEAAAAPLPAFAALLLLFSLWLNHLVMEM</sequence>
<keyword evidence="1" id="KW-1133">Transmembrane helix</keyword>
<proteinExistence type="predicted"/>
<keyword evidence="2" id="KW-0732">Signal</keyword>
<reference evidence="4" key="2">
    <citation type="submission" date="2016-06" db="UniProtKB">
        <authorList>
            <consortium name="WormBaseParasite"/>
        </authorList>
    </citation>
    <scope>IDENTIFICATION</scope>
</reference>
<organism evidence="3 4">
    <name type="scientific">Globodera pallida</name>
    <name type="common">Potato cyst nematode worm</name>
    <name type="synonym">Heterodera pallida</name>
    <dbReference type="NCBI Taxonomy" id="36090"/>
    <lineage>
        <taxon>Eukaryota</taxon>
        <taxon>Metazoa</taxon>
        <taxon>Ecdysozoa</taxon>
        <taxon>Nematoda</taxon>
        <taxon>Chromadorea</taxon>
        <taxon>Rhabditida</taxon>
        <taxon>Tylenchina</taxon>
        <taxon>Tylenchomorpha</taxon>
        <taxon>Tylenchoidea</taxon>
        <taxon>Heteroderidae</taxon>
        <taxon>Heteroderinae</taxon>
        <taxon>Globodera</taxon>
    </lineage>
</organism>
<keyword evidence="3" id="KW-1185">Reference proteome</keyword>
<feature type="chain" id="PRO_5008147137" evidence="2">
    <location>
        <begin position="24"/>
        <end position="160"/>
    </location>
</feature>
<accession>A0A183C5K1</accession>
<dbReference type="WBParaSite" id="GPLIN_000814600">
    <property type="protein sequence ID" value="GPLIN_000814600"/>
    <property type="gene ID" value="GPLIN_000814600"/>
</dbReference>
<feature type="signal peptide" evidence="2">
    <location>
        <begin position="1"/>
        <end position="23"/>
    </location>
</feature>
<keyword evidence="1" id="KW-0812">Transmembrane</keyword>
<evidence type="ECO:0000256" key="2">
    <source>
        <dbReference type="SAM" id="SignalP"/>
    </source>
</evidence>
<name>A0A183C5K1_GLOPA</name>
<keyword evidence="1" id="KW-0472">Membrane</keyword>
<evidence type="ECO:0000313" key="4">
    <source>
        <dbReference type="WBParaSite" id="GPLIN_000814600"/>
    </source>
</evidence>
<protein>
    <submittedName>
        <fullName evidence="4">Uncharacterized protein</fullName>
    </submittedName>
</protein>
<dbReference type="AlphaFoldDB" id="A0A183C5K1"/>
<evidence type="ECO:0000256" key="1">
    <source>
        <dbReference type="SAM" id="Phobius"/>
    </source>
</evidence>
<reference evidence="3" key="1">
    <citation type="submission" date="2014-05" db="EMBL/GenBank/DDBJ databases">
        <title>The genome and life-stage specific transcriptomes of Globodera pallida elucidate key aspects of plant parasitism by a cyst nematode.</title>
        <authorList>
            <person name="Cotton J.A."/>
            <person name="Lilley C.J."/>
            <person name="Jones L.M."/>
            <person name="Kikuchi T."/>
            <person name="Reid A.J."/>
            <person name="Thorpe P."/>
            <person name="Tsai I.J."/>
            <person name="Beasley H."/>
            <person name="Blok V."/>
            <person name="Cock P.J.A."/>
            <person name="Van den Akker S.E."/>
            <person name="Holroyd N."/>
            <person name="Hunt M."/>
            <person name="Mantelin S."/>
            <person name="Naghra H."/>
            <person name="Pain A."/>
            <person name="Palomares-Rius J.E."/>
            <person name="Zarowiecki M."/>
            <person name="Berriman M."/>
            <person name="Jones J.T."/>
            <person name="Urwin P.E."/>
        </authorList>
    </citation>
    <scope>NUCLEOTIDE SEQUENCE [LARGE SCALE GENOMIC DNA]</scope>
    <source>
        <strain evidence="3">Lindley</strain>
    </source>
</reference>
<dbReference type="Proteomes" id="UP000050741">
    <property type="component" value="Unassembled WGS sequence"/>
</dbReference>
<feature type="transmembrane region" description="Helical" evidence="1">
    <location>
        <begin position="134"/>
        <end position="153"/>
    </location>
</feature>
<evidence type="ECO:0000313" key="3">
    <source>
        <dbReference type="Proteomes" id="UP000050741"/>
    </source>
</evidence>